<dbReference type="EMBL" id="KP136319">
    <property type="protein sequence ID" value="AJF97928.1"/>
    <property type="molecule type" value="Genomic_DNA"/>
</dbReference>
<dbReference type="RefSeq" id="YP_009120163.1">
    <property type="nucleotide sequence ID" value="NC_026440.1"/>
</dbReference>
<feature type="compositionally biased region" description="Basic residues" evidence="1">
    <location>
        <begin position="1"/>
        <end position="21"/>
    </location>
</feature>
<accession>A0A0B5IYH0</accession>
<protein>
    <submittedName>
        <fullName evidence="2">Uncharacterized protein</fullName>
    </submittedName>
</protein>
<evidence type="ECO:0000313" key="2">
    <source>
        <dbReference type="EMBL" id="AJF97928.1"/>
    </source>
</evidence>
<dbReference type="Proteomes" id="UP000202511">
    <property type="component" value="Segment"/>
</dbReference>
<name>A0A0B5IYH0_9VIRU</name>
<sequence>MARGHCRACRRRGSPRKKRGPPKTLGARGGDDQRSGLSFETKTHRAIYFSFETDEKKEADEKKPTLVAQQRKQLTMAATTTTRDTGRADVLVSLLQQAGVSDDVQRAFCDMPQSRVLAAFACGKCAPPDGHALCLADQMDHRTRRWSAFGRGKGGDAALLAPAGYADRTLLGACIRALVPANVIFTMVDAILHAKDAGACDNVWVCADRRMMARNDRTPSRLCKPSERDRTRLRAWAWLDAMAGQRAKGWRADAHAFGPCWEAVARPCASPSNALLLGVTADMEHGCCREVDAAELARSVQKMKDDADRPKSRTKRLVCPHDARIVAFIERPLWSDDPVVCNVFVEGDAVFAIAAEWAL</sequence>
<dbReference type="KEGG" id="vg:23462845"/>
<reference evidence="2 3" key="1">
    <citation type="journal article" date="2015" name="Parasitol. Res.">
        <title>Viruses in close associations with free-living amoebae.</title>
        <authorList>
            <person name="Scheid P."/>
        </authorList>
    </citation>
    <scope>NUCLEOTIDE SEQUENCE [LARGE SCALE GENOMIC DNA]</scope>
    <source>
        <strain evidence="2">KlaHel</strain>
    </source>
</reference>
<proteinExistence type="predicted"/>
<organism evidence="2 3">
    <name type="scientific">Pandoravirus inopinatum</name>
    <dbReference type="NCBI Taxonomy" id="1605721"/>
    <lineage>
        <taxon>Viruses</taxon>
        <taxon>Pandoravirus</taxon>
    </lineage>
</organism>
<evidence type="ECO:0000313" key="3">
    <source>
        <dbReference type="Proteomes" id="UP000202511"/>
    </source>
</evidence>
<dbReference type="GeneID" id="23462845"/>
<feature type="region of interest" description="Disordered" evidence="1">
    <location>
        <begin position="1"/>
        <end position="37"/>
    </location>
</feature>
<evidence type="ECO:0000256" key="1">
    <source>
        <dbReference type="SAM" id="MobiDB-lite"/>
    </source>
</evidence>